<evidence type="ECO:0000259" key="8">
    <source>
        <dbReference type="PROSITE" id="PS50109"/>
    </source>
</evidence>
<keyword evidence="3 6" id="KW-0597">Phosphoprotein</keyword>
<dbReference type="Gene3D" id="3.30.450.20">
    <property type="entry name" value="PAS domain"/>
    <property type="match status" value="1"/>
</dbReference>
<dbReference type="Gene3D" id="3.30.565.10">
    <property type="entry name" value="Histidine kinase-like ATPase, C-terminal domain"/>
    <property type="match status" value="1"/>
</dbReference>
<dbReference type="STRING" id="929558.SMGD1_0216"/>
<dbReference type="InterPro" id="IPR035965">
    <property type="entry name" value="PAS-like_dom_sf"/>
</dbReference>
<evidence type="ECO:0000259" key="9">
    <source>
        <dbReference type="PROSITE" id="PS50110"/>
    </source>
</evidence>
<dbReference type="OrthoDB" id="9765776at2"/>
<comment type="caution">
    <text evidence="12">The sequence shown here is derived from an EMBL/GenBank/DDBJ whole genome shotgun (WGS) entry which is preliminary data.</text>
</comment>
<dbReference type="GO" id="GO:0005886">
    <property type="term" value="C:plasma membrane"/>
    <property type="evidence" value="ECO:0007669"/>
    <property type="project" value="TreeGrafter"/>
</dbReference>
<dbReference type="SMART" id="SM00387">
    <property type="entry name" value="HATPase_c"/>
    <property type="match status" value="1"/>
</dbReference>
<evidence type="ECO:0000256" key="6">
    <source>
        <dbReference type="PROSITE-ProRule" id="PRU00169"/>
    </source>
</evidence>
<dbReference type="InterPro" id="IPR003661">
    <property type="entry name" value="HisK_dim/P_dom"/>
</dbReference>
<dbReference type="PRINTS" id="PR00344">
    <property type="entry name" value="BCTRLSENSOR"/>
</dbReference>
<feature type="domain" description="PAS" evidence="10">
    <location>
        <begin position="160"/>
        <end position="229"/>
    </location>
</feature>
<dbReference type="InterPro" id="IPR011006">
    <property type="entry name" value="CheY-like_superfamily"/>
</dbReference>
<dbReference type="PATRIC" id="fig|929558.5.peg.217"/>
<keyword evidence="5 12" id="KW-0418">Kinase</keyword>
<dbReference type="InterPro" id="IPR004358">
    <property type="entry name" value="Sig_transdc_His_kin-like_C"/>
</dbReference>
<dbReference type="InterPro" id="IPR005467">
    <property type="entry name" value="His_kinase_dom"/>
</dbReference>
<feature type="coiled-coil region" evidence="7">
    <location>
        <begin position="140"/>
        <end position="167"/>
    </location>
</feature>
<dbReference type="CDD" id="cd00082">
    <property type="entry name" value="HisKA"/>
    <property type="match status" value="1"/>
</dbReference>
<dbReference type="CDD" id="cd00156">
    <property type="entry name" value="REC"/>
    <property type="match status" value="1"/>
</dbReference>
<evidence type="ECO:0000256" key="4">
    <source>
        <dbReference type="ARBA" id="ARBA00022679"/>
    </source>
</evidence>
<dbReference type="Gene3D" id="1.10.287.130">
    <property type="match status" value="1"/>
</dbReference>
<feature type="domain" description="Histidine kinase" evidence="8">
    <location>
        <begin position="295"/>
        <end position="514"/>
    </location>
</feature>
<evidence type="ECO:0000259" key="11">
    <source>
        <dbReference type="PROSITE" id="PS50113"/>
    </source>
</evidence>
<dbReference type="SMART" id="SM00388">
    <property type="entry name" value="HisKA"/>
    <property type="match status" value="1"/>
</dbReference>
<protein>
    <recommendedName>
        <fullName evidence="2">histidine kinase</fullName>
        <ecNumber evidence="2">2.7.13.3</ecNumber>
    </recommendedName>
</protein>
<evidence type="ECO:0000256" key="2">
    <source>
        <dbReference type="ARBA" id="ARBA00012438"/>
    </source>
</evidence>
<feature type="domain" description="PAC" evidence="11">
    <location>
        <begin position="230"/>
        <end position="284"/>
    </location>
</feature>
<evidence type="ECO:0000256" key="7">
    <source>
        <dbReference type="SAM" id="Coils"/>
    </source>
</evidence>
<dbReference type="InterPro" id="IPR036097">
    <property type="entry name" value="HisK_dim/P_sf"/>
</dbReference>
<dbReference type="SMART" id="SM00091">
    <property type="entry name" value="PAS"/>
    <property type="match status" value="1"/>
</dbReference>
<dbReference type="InterPro" id="IPR000014">
    <property type="entry name" value="PAS"/>
</dbReference>
<dbReference type="FunFam" id="3.30.565.10:FF:000006">
    <property type="entry name" value="Sensor histidine kinase WalK"/>
    <property type="match status" value="1"/>
</dbReference>
<gene>
    <name evidence="12" type="ORF">SMGD1_0216</name>
</gene>
<proteinExistence type="predicted"/>
<dbReference type="GO" id="GO:0009927">
    <property type="term" value="F:histidine phosphotransfer kinase activity"/>
    <property type="evidence" value="ECO:0007669"/>
    <property type="project" value="TreeGrafter"/>
</dbReference>
<dbReference type="InterPro" id="IPR036890">
    <property type="entry name" value="HATPase_C_sf"/>
</dbReference>
<dbReference type="Gene3D" id="3.40.50.2300">
    <property type="match status" value="1"/>
</dbReference>
<dbReference type="SUPFAM" id="SSF52172">
    <property type="entry name" value="CheY-like"/>
    <property type="match status" value="1"/>
</dbReference>
<dbReference type="InterPro" id="IPR003594">
    <property type="entry name" value="HATPase_dom"/>
</dbReference>
<accession>H1FT07</accession>
<reference evidence="12 13" key="1">
    <citation type="journal article" date="2012" name="Proc. Natl. Acad. Sci. U.S.A.">
        <title>Genome and physiology of a model Epsilonproteobacterium responsible for sulfide detoxification in marine oxygen depletion zones.</title>
        <authorList>
            <person name="Grote J."/>
            <person name="Schott T."/>
            <person name="Bruckner C.G."/>
            <person name="Glockner F.O."/>
            <person name="Jost G."/>
            <person name="Teeling H."/>
            <person name="Labrenz M."/>
            <person name="Jurgens K."/>
        </authorList>
    </citation>
    <scope>NUCLEOTIDE SEQUENCE [LARGE SCALE GENOMIC DNA]</scope>
    <source>
        <strain evidence="12 13">GD1</strain>
    </source>
</reference>
<dbReference type="EC" id="2.7.13.3" evidence="2"/>
<sequence length="514" mass="58240">MNIKSLLEYTQSLNILYVEDNIEIAHNGKDILSHYFNSVDIAYDGEDGSQKYLNSLKQHHTSYDIVITDINMPKLNGVELSRLILRTRPEQAIVIMSGQEDSAYLMECINMGVSGFLSKPLDFKQLHMLLSRISQAIADRKFVVEHIETLKNRNSKLENKNTQLNKAIDASVLVSKSNTKGIITYANQAFIEVSGYSLDELIGNSHNIVRHSDTEDELYHDMWKTIRSKKVWRGMLKNKAKDGHDYYVDVTIVPVLNTKNRISEFLSIRYEVTNLVLATRKAQESQMAKEQFLANMSHELRTPLTAILGFSQMIMARADTPEIISNCVSKINIAGINLLTQVNTILDLSKIESGQMTYQFDNFQLKPLFEELRVILESQAKDKNISLIMPMIDKEEMHGDKLSIKQVFMNLLSNAIKFTAINTTVEISYTCNIEQKEHIFKVYDQGDGVDEKDIQTLFEPFYQGENSRINATPGTGLGLAICKKIVTDVHKGKIGVENIKNGGSCFYMTIPINS</sequence>
<dbReference type="GO" id="GO:0006355">
    <property type="term" value="P:regulation of DNA-templated transcription"/>
    <property type="evidence" value="ECO:0007669"/>
    <property type="project" value="InterPro"/>
</dbReference>
<dbReference type="eggNOG" id="COG5002">
    <property type="taxonomic scope" value="Bacteria"/>
</dbReference>
<keyword evidence="13" id="KW-1185">Reference proteome</keyword>
<evidence type="ECO:0000313" key="13">
    <source>
        <dbReference type="Proteomes" id="UP000006431"/>
    </source>
</evidence>
<dbReference type="HOGENOM" id="CLU_000445_114_72_7"/>
<dbReference type="CDD" id="cd00130">
    <property type="entry name" value="PAS"/>
    <property type="match status" value="1"/>
</dbReference>
<feature type="modified residue" description="4-aspartylphosphate" evidence="6">
    <location>
        <position position="69"/>
    </location>
</feature>
<dbReference type="NCBIfam" id="TIGR00229">
    <property type="entry name" value="sensory_box"/>
    <property type="match status" value="1"/>
</dbReference>
<dbReference type="SUPFAM" id="SSF55785">
    <property type="entry name" value="PYP-like sensor domain (PAS domain)"/>
    <property type="match status" value="1"/>
</dbReference>
<dbReference type="InterPro" id="IPR013767">
    <property type="entry name" value="PAS_fold"/>
</dbReference>
<dbReference type="Pfam" id="PF00072">
    <property type="entry name" value="Response_reg"/>
    <property type="match status" value="1"/>
</dbReference>
<dbReference type="PROSITE" id="PS50109">
    <property type="entry name" value="HIS_KIN"/>
    <property type="match status" value="1"/>
</dbReference>
<evidence type="ECO:0000256" key="5">
    <source>
        <dbReference type="ARBA" id="ARBA00022777"/>
    </source>
</evidence>
<dbReference type="SMART" id="SM00448">
    <property type="entry name" value="REC"/>
    <property type="match status" value="1"/>
</dbReference>
<feature type="domain" description="Response regulatory" evidence="9">
    <location>
        <begin position="14"/>
        <end position="134"/>
    </location>
</feature>
<accession>B6BL11</accession>
<evidence type="ECO:0000259" key="10">
    <source>
        <dbReference type="PROSITE" id="PS50112"/>
    </source>
</evidence>
<organism evidence="12 13">
    <name type="scientific">Sulfurimonas gotlandica (strain DSM 19862 / JCM 16533 / GD1)</name>
    <dbReference type="NCBI Taxonomy" id="929558"/>
    <lineage>
        <taxon>Bacteria</taxon>
        <taxon>Pseudomonadati</taxon>
        <taxon>Campylobacterota</taxon>
        <taxon>Epsilonproteobacteria</taxon>
        <taxon>Campylobacterales</taxon>
        <taxon>Sulfurimonadaceae</taxon>
        <taxon>Sulfurimonas</taxon>
    </lineage>
</organism>
<dbReference type="GO" id="GO:0000155">
    <property type="term" value="F:phosphorelay sensor kinase activity"/>
    <property type="evidence" value="ECO:0007669"/>
    <property type="project" value="InterPro"/>
</dbReference>
<dbReference type="PANTHER" id="PTHR43047:SF72">
    <property type="entry name" value="OSMOSENSING HISTIDINE PROTEIN KINASE SLN1"/>
    <property type="match status" value="1"/>
</dbReference>
<dbReference type="InterPro" id="IPR001789">
    <property type="entry name" value="Sig_transdc_resp-reg_receiver"/>
</dbReference>
<dbReference type="InterPro" id="IPR000700">
    <property type="entry name" value="PAS-assoc_C"/>
</dbReference>
<dbReference type="AlphaFoldDB" id="B6BL11"/>
<dbReference type="SUPFAM" id="SSF55874">
    <property type="entry name" value="ATPase domain of HSP90 chaperone/DNA topoisomerase II/histidine kinase"/>
    <property type="match status" value="1"/>
</dbReference>
<comment type="catalytic activity">
    <reaction evidence="1">
        <text>ATP + protein L-histidine = ADP + protein N-phospho-L-histidine.</text>
        <dbReference type="EC" id="2.7.13.3"/>
    </reaction>
</comment>
<dbReference type="PROSITE" id="PS50112">
    <property type="entry name" value="PAS"/>
    <property type="match status" value="1"/>
</dbReference>
<evidence type="ECO:0000256" key="1">
    <source>
        <dbReference type="ARBA" id="ARBA00000085"/>
    </source>
</evidence>
<dbReference type="Proteomes" id="UP000006431">
    <property type="component" value="Unassembled WGS sequence"/>
</dbReference>
<dbReference type="Pfam" id="PF02518">
    <property type="entry name" value="HATPase_c"/>
    <property type="match status" value="1"/>
</dbReference>
<dbReference type="PROSITE" id="PS50113">
    <property type="entry name" value="PAC"/>
    <property type="match status" value="1"/>
</dbReference>
<dbReference type="RefSeq" id="WP_008338325.1">
    <property type="nucleotide sequence ID" value="NZ_AFRZ01000001.1"/>
</dbReference>
<dbReference type="PROSITE" id="PS50110">
    <property type="entry name" value="RESPONSE_REGULATORY"/>
    <property type="match status" value="1"/>
</dbReference>
<dbReference type="Pfam" id="PF00989">
    <property type="entry name" value="PAS"/>
    <property type="match status" value="1"/>
</dbReference>
<evidence type="ECO:0000313" key="12">
    <source>
        <dbReference type="EMBL" id="EHP28743.1"/>
    </source>
</evidence>
<dbReference type="SUPFAM" id="SSF47384">
    <property type="entry name" value="Homodimeric domain of signal transducing histidine kinase"/>
    <property type="match status" value="1"/>
</dbReference>
<dbReference type="PANTHER" id="PTHR43047">
    <property type="entry name" value="TWO-COMPONENT HISTIDINE PROTEIN KINASE"/>
    <property type="match status" value="1"/>
</dbReference>
<keyword evidence="4" id="KW-0808">Transferase</keyword>
<keyword evidence="7" id="KW-0175">Coiled coil</keyword>
<dbReference type="EMBL" id="AFRZ01000001">
    <property type="protein sequence ID" value="EHP28743.1"/>
    <property type="molecule type" value="Genomic_DNA"/>
</dbReference>
<name>B6BL11_SULGG</name>
<evidence type="ECO:0000256" key="3">
    <source>
        <dbReference type="ARBA" id="ARBA00022553"/>
    </source>
</evidence>
<dbReference type="Pfam" id="PF00512">
    <property type="entry name" value="HisKA"/>
    <property type="match status" value="1"/>
</dbReference>